<sequence>MTSRTIGGGMRRKYRQKSFRNNLILKNMIIMTIWTGLSLDSP</sequence>
<protein>
    <submittedName>
        <fullName evidence="2">Uncharacterized protein</fullName>
    </submittedName>
</protein>
<comment type="caution">
    <text evidence="2">The sequence shown here is derived from an EMBL/GenBank/DDBJ whole genome shotgun (WGS) entry which is preliminary data.</text>
</comment>
<keyword evidence="1" id="KW-0472">Membrane</keyword>
<organism evidence="2 3">
    <name type="scientific">Desulfocucumis palustris</name>
    <dbReference type="NCBI Taxonomy" id="1898651"/>
    <lineage>
        <taxon>Bacteria</taxon>
        <taxon>Bacillati</taxon>
        <taxon>Bacillota</taxon>
        <taxon>Clostridia</taxon>
        <taxon>Eubacteriales</taxon>
        <taxon>Desulfocucumaceae</taxon>
        <taxon>Desulfocucumis</taxon>
    </lineage>
</organism>
<gene>
    <name evidence="2" type="ORF">DCCM_4551</name>
</gene>
<name>A0A2L2XHG0_9FIRM</name>
<keyword evidence="3" id="KW-1185">Reference proteome</keyword>
<evidence type="ECO:0000256" key="1">
    <source>
        <dbReference type="SAM" id="Phobius"/>
    </source>
</evidence>
<keyword evidence="1" id="KW-1133">Transmembrane helix</keyword>
<reference evidence="3" key="1">
    <citation type="submission" date="2018-02" db="EMBL/GenBank/DDBJ databases">
        <title>Genome sequence of Desulfocucumis palustris strain NAW-5.</title>
        <authorList>
            <person name="Watanabe M."/>
            <person name="Kojima H."/>
            <person name="Fukui M."/>
        </authorList>
    </citation>
    <scope>NUCLEOTIDE SEQUENCE [LARGE SCALE GENOMIC DNA]</scope>
    <source>
        <strain evidence="3">NAW-5</strain>
    </source>
</reference>
<keyword evidence="1" id="KW-0812">Transmembrane</keyword>
<evidence type="ECO:0000313" key="2">
    <source>
        <dbReference type="EMBL" id="GBF35424.1"/>
    </source>
</evidence>
<dbReference type="EMBL" id="BFAV01000162">
    <property type="protein sequence ID" value="GBF35424.1"/>
    <property type="molecule type" value="Genomic_DNA"/>
</dbReference>
<feature type="transmembrane region" description="Helical" evidence="1">
    <location>
        <begin position="21"/>
        <end position="39"/>
    </location>
</feature>
<dbReference type="Proteomes" id="UP000239549">
    <property type="component" value="Unassembled WGS sequence"/>
</dbReference>
<evidence type="ECO:0000313" key="3">
    <source>
        <dbReference type="Proteomes" id="UP000239549"/>
    </source>
</evidence>
<accession>A0A2L2XHG0</accession>
<dbReference type="AlphaFoldDB" id="A0A2L2XHG0"/>
<proteinExistence type="predicted"/>